<accession>A0A2T6BU49</accession>
<organism evidence="1 2">
    <name type="scientific">Melghirimyces profundicolus</name>
    <dbReference type="NCBI Taxonomy" id="1242148"/>
    <lineage>
        <taxon>Bacteria</taxon>
        <taxon>Bacillati</taxon>
        <taxon>Bacillota</taxon>
        <taxon>Bacilli</taxon>
        <taxon>Bacillales</taxon>
        <taxon>Thermoactinomycetaceae</taxon>
        <taxon>Melghirimyces</taxon>
    </lineage>
</organism>
<dbReference type="Proteomes" id="UP000244240">
    <property type="component" value="Unassembled WGS sequence"/>
</dbReference>
<evidence type="ECO:0000313" key="1">
    <source>
        <dbReference type="EMBL" id="PTX59584.1"/>
    </source>
</evidence>
<reference evidence="1 2" key="1">
    <citation type="submission" date="2018-04" db="EMBL/GenBank/DDBJ databases">
        <title>Genomic Encyclopedia of Archaeal and Bacterial Type Strains, Phase II (KMG-II): from individual species to whole genera.</title>
        <authorList>
            <person name="Goeker M."/>
        </authorList>
    </citation>
    <scope>NUCLEOTIDE SEQUENCE [LARGE SCALE GENOMIC DNA]</scope>
    <source>
        <strain evidence="1 2">DSM 45787</strain>
    </source>
</reference>
<dbReference type="EMBL" id="QBKR01000011">
    <property type="protein sequence ID" value="PTX59584.1"/>
    <property type="molecule type" value="Genomic_DNA"/>
</dbReference>
<gene>
    <name evidence="1" type="ORF">C8P63_11114</name>
</gene>
<evidence type="ECO:0000313" key="2">
    <source>
        <dbReference type="Proteomes" id="UP000244240"/>
    </source>
</evidence>
<comment type="caution">
    <text evidence="1">The sequence shown here is derived from an EMBL/GenBank/DDBJ whole genome shotgun (WGS) entry which is preliminary data.</text>
</comment>
<keyword evidence="2" id="KW-1185">Reference proteome</keyword>
<proteinExistence type="predicted"/>
<protein>
    <submittedName>
        <fullName evidence="1">Uncharacterized protein</fullName>
    </submittedName>
</protein>
<sequence>MNEARGIAYAKDNPEVKFEVTHDLKTKEDTDTYHIDFWSHQIKKEFNEDIKQSIQANPDYILVYVEKDRLDPQEFPYWQDVLPH</sequence>
<dbReference type="AlphaFoldDB" id="A0A2T6BU49"/>
<dbReference type="RefSeq" id="WP_146172151.1">
    <property type="nucleotide sequence ID" value="NZ_QBKR01000011.1"/>
</dbReference>
<name>A0A2T6BU49_9BACL</name>